<keyword evidence="1" id="KW-0812">Transmembrane</keyword>
<feature type="transmembrane region" description="Helical" evidence="1">
    <location>
        <begin position="83"/>
        <end position="104"/>
    </location>
</feature>
<comment type="caution">
    <text evidence="2">The sequence shown here is derived from an EMBL/GenBank/DDBJ whole genome shotgun (WGS) entry which is preliminary data.</text>
</comment>
<dbReference type="RefSeq" id="WP_310341910.1">
    <property type="nucleotide sequence ID" value="NZ_JAVDXQ010000001.1"/>
</dbReference>
<keyword evidence="1" id="KW-1133">Transmembrane helix</keyword>
<organism evidence="2 3">
    <name type="scientific">Pelomonas aquatica</name>
    <dbReference type="NCBI Taxonomy" id="431058"/>
    <lineage>
        <taxon>Bacteria</taxon>
        <taxon>Pseudomonadati</taxon>
        <taxon>Pseudomonadota</taxon>
        <taxon>Betaproteobacteria</taxon>
        <taxon>Burkholderiales</taxon>
        <taxon>Sphaerotilaceae</taxon>
        <taxon>Roseateles</taxon>
    </lineage>
</organism>
<feature type="transmembrane region" description="Helical" evidence="1">
    <location>
        <begin position="44"/>
        <end position="62"/>
    </location>
</feature>
<feature type="transmembrane region" description="Helical" evidence="1">
    <location>
        <begin position="116"/>
        <end position="143"/>
    </location>
</feature>
<keyword evidence="3" id="KW-1185">Reference proteome</keyword>
<evidence type="ECO:0000313" key="2">
    <source>
        <dbReference type="EMBL" id="MDR7295473.1"/>
    </source>
</evidence>
<gene>
    <name evidence="2" type="ORF">J2X16_000794</name>
</gene>
<dbReference type="EMBL" id="JAVDXQ010000001">
    <property type="protein sequence ID" value="MDR7295473.1"/>
    <property type="molecule type" value="Genomic_DNA"/>
</dbReference>
<protein>
    <submittedName>
        <fullName evidence="2">Uncharacterized protein</fullName>
    </submittedName>
</protein>
<evidence type="ECO:0000313" key="3">
    <source>
        <dbReference type="Proteomes" id="UP001180536"/>
    </source>
</evidence>
<reference evidence="2 3" key="1">
    <citation type="submission" date="2023-07" db="EMBL/GenBank/DDBJ databases">
        <title>Sorghum-associated microbial communities from plants grown in Nebraska, USA.</title>
        <authorList>
            <person name="Schachtman D."/>
        </authorList>
    </citation>
    <scope>NUCLEOTIDE SEQUENCE [LARGE SCALE GENOMIC DNA]</scope>
    <source>
        <strain evidence="2 3">BE310</strain>
    </source>
</reference>
<sequence length="152" mass="16703">MNLFIERWYPLASGMAAALCWWWLCVPFPAPEAARDLYATTMSFAAISVGFLATAMSIIVAAPDSPLVRQLAQSGYLKDLVRYLREPFIVGILVAALCLSGFVLPVDPAKYWAFGTVWAALTVAMLLGLARIGFIFVKVITFIGQQSLKKRP</sequence>
<evidence type="ECO:0000256" key="1">
    <source>
        <dbReference type="SAM" id="Phobius"/>
    </source>
</evidence>
<accession>A0ABU1Z4C8</accession>
<name>A0ABU1Z4C8_9BURK</name>
<proteinExistence type="predicted"/>
<dbReference type="Proteomes" id="UP001180536">
    <property type="component" value="Unassembled WGS sequence"/>
</dbReference>
<keyword evidence="1" id="KW-0472">Membrane</keyword>